<feature type="signal peptide" evidence="1">
    <location>
        <begin position="1"/>
        <end position="28"/>
    </location>
</feature>
<proteinExistence type="inferred from homology"/>
<name>A0ABV0KB79_9CYAN</name>
<dbReference type="InterPro" id="IPR047684">
    <property type="entry name" value="Por_som-like"/>
</dbReference>
<sequence>MTQLFWQSLLAVLAALGTAVAVFGPAIAAEAAILVVGDFDQDSVQLAQITSVSELTDVLPSDWAFQALQSLVDGYGCLQGYPDRTFRGQRSMTRFEFTAALNSCLDVITALMTQVSIEADDLSIIRRLQEEFFPDDLAILRGRIDALEAETATLRAQQFSTITKLVGQADMHLVTPIDTVTGEASTSISARARLNFDSSFTGNDRLRIRLLSGKGNAINGLGGLANASGSDAGNPDNTDYNVALDDFYYQFPVGSRLTVTASARGLQGDDWVTSTIVPFDGPSVADAGGPQFYDAGGSSTNGAGVGLSFALTDNIVLDAGYTAGGRTDEGPGAFDPSVGIFAAASQSYIAQLSFLSDGFLDAGIAYIHSDGSQNFGGPLLPGATDTYAGLLNLDFGGFFVAGHGAYTTYNGGNDFSWTAGLGLNDFLAEGAQLGVYGGQLPQLFGTTNNPFIVEGYYRIPFNQFLTITPALIYGDAKLSTRTDNTGFWGALRATFTF</sequence>
<dbReference type="PROSITE" id="PS51272">
    <property type="entry name" value="SLH"/>
    <property type="match status" value="1"/>
</dbReference>
<dbReference type="PANTHER" id="PTHR43308:SF1">
    <property type="entry name" value="OUTER MEMBRANE PROTEIN ALPHA"/>
    <property type="match status" value="1"/>
</dbReference>
<evidence type="ECO:0000313" key="4">
    <source>
        <dbReference type="Proteomes" id="UP001482513"/>
    </source>
</evidence>
<protein>
    <submittedName>
        <fullName evidence="3">Iron uptake porin</fullName>
    </submittedName>
</protein>
<dbReference type="EMBL" id="JAMPKX010000019">
    <property type="protein sequence ID" value="MEP0950035.1"/>
    <property type="molecule type" value="Genomic_DNA"/>
</dbReference>
<gene>
    <name evidence="3" type="ORF">NC992_24395</name>
</gene>
<reference evidence="3 4" key="1">
    <citation type="submission" date="2022-04" db="EMBL/GenBank/DDBJ databases">
        <title>Positive selection, recombination, and allopatry shape intraspecific diversity of widespread and dominant cyanobacteria.</title>
        <authorList>
            <person name="Wei J."/>
            <person name="Shu W."/>
            <person name="Hu C."/>
        </authorList>
    </citation>
    <scope>NUCLEOTIDE SEQUENCE [LARGE SCALE GENOMIC DNA]</scope>
    <source>
        <strain evidence="3 4">DQ-A4</strain>
    </source>
</reference>
<dbReference type="Proteomes" id="UP001482513">
    <property type="component" value="Unassembled WGS sequence"/>
</dbReference>
<dbReference type="Pfam" id="PF00395">
    <property type="entry name" value="SLH"/>
    <property type="match status" value="1"/>
</dbReference>
<dbReference type="InterPro" id="IPR007049">
    <property type="entry name" value="Carb-sel_porin_OprB"/>
</dbReference>
<keyword evidence="4" id="KW-1185">Reference proteome</keyword>
<comment type="caution">
    <text evidence="3">The sequence shown here is derived from an EMBL/GenBank/DDBJ whole genome shotgun (WGS) entry which is preliminary data.</text>
</comment>
<keyword evidence="1" id="KW-0732">Signal</keyword>
<organism evidence="3 4">
    <name type="scientific">Leptolyngbya subtilissima DQ-A4</name>
    <dbReference type="NCBI Taxonomy" id="2933933"/>
    <lineage>
        <taxon>Bacteria</taxon>
        <taxon>Bacillati</taxon>
        <taxon>Cyanobacteriota</taxon>
        <taxon>Cyanophyceae</taxon>
        <taxon>Leptolyngbyales</taxon>
        <taxon>Leptolyngbyaceae</taxon>
        <taxon>Leptolyngbya group</taxon>
        <taxon>Leptolyngbya</taxon>
    </lineage>
</organism>
<dbReference type="RefSeq" id="WP_190707516.1">
    <property type="nucleotide sequence ID" value="NZ_JAMPKX010000019.1"/>
</dbReference>
<dbReference type="PANTHER" id="PTHR43308">
    <property type="entry name" value="OUTER MEMBRANE PROTEIN ALPHA-RELATED"/>
    <property type="match status" value="1"/>
</dbReference>
<evidence type="ECO:0000259" key="2">
    <source>
        <dbReference type="PROSITE" id="PS51272"/>
    </source>
</evidence>
<dbReference type="InterPro" id="IPR001119">
    <property type="entry name" value="SLH_dom"/>
</dbReference>
<feature type="chain" id="PRO_5044997847" evidence="1">
    <location>
        <begin position="29"/>
        <end position="497"/>
    </location>
</feature>
<feature type="domain" description="SLH" evidence="2">
    <location>
        <begin position="51"/>
        <end position="115"/>
    </location>
</feature>
<evidence type="ECO:0000313" key="3">
    <source>
        <dbReference type="EMBL" id="MEP0950035.1"/>
    </source>
</evidence>
<evidence type="ECO:0000256" key="1">
    <source>
        <dbReference type="RuleBase" id="RU363072"/>
    </source>
</evidence>
<dbReference type="InterPro" id="IPR051465">
    <property type="entry name" value="Cell_Envelope_Struct_Comp"/>
</dbReference>
<accession>A0ABV0KB79</accession>
<dbReference type="NCBIfam" id="NF033921">
    <property type="entry name" value="por_somb"/>
    <property type="match status" value="1"/>
</dbReference>
<comment type="similarity">
    <text evidence="1">Belongs to the OprB family.</text>
</comment>
<dbReference type="Pfam" id="PF04966">
    <property type="entry name" value="OprB"/>
    <property type="match status" value="1"/>
</dbReference>